<dbReference type="InterPro" id="IPR029000">
    <property type="entry name" value="Cyclophilin-like_dom_sf"/>
</dbReference>
<gene>
    <name evidence="5" type="ORF">E8M01_25720</name>
</gene>
<evidence type="ECO:0000259" key="4">
    <source>
        <dbReference type="PROSITE" id="PS50072"/>
    </source>
</evidence>
<dbReference type="InterPro" id="IPR044665">
    <property type="entry name" value="E_coli_cyclophilin_A-like"/>
</dbReference>
<dbReference type="GO" id="GO:0003755">
    <property type="term" value="F:peptidyl-prolyl cis-trans isomerase activity"/>
    <property type="evidence" value="ECO:0007669"/>
    <property type="project" value="UniProtKB-KW"/>
</dbReference>
<sequence>MTDRHPRRGISIMRRRLLNAILPAALAVGAVSFGGPVGAQARPPRVKVTTELGDFVVEVYPDRAPTSANNFLAYVDKGLLDGQSVYRIVTMANQPASTQHKIEVIQFGWRGAEGQEPPLPRIAHETTDVIGLKHLDGTLSMARLATGTASAAFFICVGDQPSLDFGGGRHPDGQGFAAFGKVVEGMDVVRRIHATRAEPADRLARPIPISKAARLPV</sequence>
<keyword evidence="2" id="KW-0697">Rotamase</keyword>
<dbReference type="RefSeq" id="WP_136962755.1">
    <property type="nucleotide sequence ID" value="NZ_CP039690.1"/>
</dbReference>
<reference evidence="5 6" key="1">
    <citation type="submission" date="2019-04" db="EMBL/GenBank/DDBJ databases">
        <title>Phreatobacter aquaticus sp. nov.</title>
        <authorList>
            <person name="Choi A."/>
        </authorList>
    </citation>
    <scope>NUCLEOTIDE SEQUENCE [LARGE SCALE GENOMIC DNA]</scope>
    <source>
        <strain evidence="5 6">KCTC 52518</strain>
    </source>
</reference>
<dbReference type="CDD" id="cd00317">
    <property type="entry name" value="cyclophilin"/>
    <property type="match status" value="1"/>
</dbReference>
<evidence type="ECO:0000256" key="3">
    <source>
        <dbReference type="ARBA" id="ARBA00023235"/>
    </source>
</evidence>
<dbReference type="PROSITE" id="PS50072">
    <property type="entry name" value="CSA_PPIASE_2"/>
    <property type="match status" value="1"/>
</dbReference>
<dbReference type="PROSITE" id="PS51318">
    <property type="entry name" value="TAT"/>
    <property type="match status" value="1"/>
</dbReference>
<dbReference type="Gene3D" id="2.40.100.10">
    <property type="entry name" value="Cyclophilin-like"/>
    <property type="match status" value="1"/>
</dbReference>
<dbReference type="EMBL" id="CP039690">
    <property type="protein sequence ID" value="QCI67324.1"/>
    <property type="molecule type" value="Genomic_DNA"/>
</dbReference>
<name>A0A4D7B122_9HYPH</name>
<dbReference type="PANTHER" id="PTHR43246">
    <property type="entry name" value="PEPTIDYL-PROLYL CIS-TRANS ISOMERASE CYP38, CHLOROPLASTIC"/>
    <property type="match status" value="1"/>
</dbReference>
<evidence type="ECO:0000256" key="2">
    <source>
        <dbReference type="ARBA" id="ARBA00023110"/>
    </source>
</evidence>
<dbReference type="EC" id="5.2.1.8" evidence="1"/>
<dbReference type="AlphaFoldDB" id="A0A4D7B122"/>
<keyword evidence="3 5" id="KW-0413">Isomerase</keyword>
<dbReference type="KEGG" id="pstg:E8M01_25720"/>
<keyword evidence="6" id="KW-1185">Reference proteome</keyword>
<evidence type="ECO:0000256" key="1">
    <source>
        <dbReference type="ARBA" id="ARBA00013194"/>
    </source>
</evidence>
<dbReference type="SUPFAM" id="SSF50891">
    <property type="entry name" value="Cyclophilin-like"/>
    <property type="match status" value="1"/>
</dbReference>
<dbReference type="InterPro" id="IPR006311">
    <property type="entry name" value="TAT_signal"/>
</dbReference>
<accession>A0A4D7B122</accession>
<evidence type="ECO:0000313" key="6">
    <source>
        <dbReference type="Proteomes" id="UP000298781"/>
    </source>
</evidence>
<evidence type="ECO:0000313" key="5">
    <source>
        <dbReference type="EMBL" id="QCI67324.1"/>
    </source>
</evidence>
<proteinExistence type="predicted"/>
<protein>
    <recommendedName>
        <fullName evidence="1">peptidylprolyl isomerase</fullName>
        <ecNumber evidence="1">5.2.1.8</ecNumber>
    </recommendedName>
</protein>
<dbReference type="InterPro" id="IPR002130">
    <property type="entry name" value="Cyclophilin-type_PPIase_dom"/>
</dbReference>
<dbReference type="Pfam" id="PF00160">
    <property type="entry name" value="Pro_isomerase"/>
    <property type="match status" value="1"/>
</dbReference>
<dbReference type="Proteomes" id="UP000298781">
    <property type="component" value="Chromosome"/>
</dbReference>
<organism evidence="5 6">
    <name type="scientific">Phreatobacter stygius</name>
    <dbReference type="NCBI Taxonomy" id="1940610"/>
    <lineage>
        <taxon>Bacteria</taxon>
        <taxon>Pseudomonadati</taxon>
        <taxon>Pseudomonadota</taxon>
        <taxon>Alphaproteobacteria</taxon>
        <taxon>Hyphomicrobiales</taxon>
        <taxon>Phreatobacteraceae</taxon>
        <taxon>Phreatobacter</taxon>
    </lineage>
</organism>
<feature type="domain" description="PPIase cyclophilin-type" evidence="4">
    <location>
        <begin position="50"/>
        <end position="214"/>
    </location>
</feature>
<dbReference type="OrthoDB" id="9807797at2"/>